<feature type="domain" description="ABC-2 type transporter transmembrane" evidence="6">
    <location>
        <begin position="16"/>
        <end position="369"/>
    </location>
</feature>
<accession>A0A173V5W5</accession>
<keyword evidence="2 5" id="KW-0812">Transmembrane</keyword>
<evidence type="ECO:0000313" key="8">
    <source>
        <dbReference type="Proteomes" id="UP000095597"/>
    </source>
</evidence>
<reference evidence="7 8" key="1">
    <citation type="submission" date="2015-09" db="EMBL/GenBank/DDBJ databases">
        <authorList>
            <consortium name="Pathogen Informatics"/>
        </authorList>
    </citation>
    <scope>NUCLEOTIDE SEQUENCE [LARGE SCALE GENOMIC DNA]</scope>
    <source>
        <strain evidence="7 8">2789STDY5834961</strain>
    </source>
</reference>
<evidence type="ECO:0000256" key="1">
    <source>
        <dbReference type="ARBA" id="ARBA00004141"/>
    </source>
</evidence>
<dbReference type="InterPro" id="IPR052902">
    <property type="entry name" value="ABC-2_transporter"/>
</dbReference>
<evidence type="ECO:0000256" key="3">
    <source>
        <dbReference type="ARBA" id="ARBA00022989"/>
    </source>
</evidence>
<dbReference type="GO" id="GO:0140359">
    <property type="term" value="F:ABC-type transporter activity"/>
    <property type="evidence" value="ECO:0007669"/>
    <property type="project" value="InterPro"/>
</dbReference>
<feature type="transmembrane region" description="Helical" evidence="5">
    <location>
        <begin position="295"/>
        <end position="314"/>
    </location>
</feature>
<organism evidence="7 8">
    <name type="scientific">Dorea longicatena</name>
    <dbReference type="NCBI Taxonomy" id="88431"/>
    <lineage>
        <taxon>Bacteria</taxon>
        <taxon>Bacillati</taxon>
        <taxon>Bacillota</taxon>
        <taxon>Clostridia</taxon>
        <taxon>Lachnospirales</taxon>
        <taxon>Lachnospiraceae</taxon>
        <taxon>Dorea</taxon>
    </lineage>
</organism>
<name>A0A173V5W5_9FIRM</name>
<evidence type="ECO:0000256" key="4">
    <source>
        <dbReference type="ARBA" id="ARBA00023136"/>
    </source>
</evidence>
<evidence type="ECO:0000313" key="7">
    <source>
        <dbReference type="EMBL" id="CUN22036.1"/>
    </source>
</evidence>
<dbReference type="AlphaFoldDB" id="A0A173V5W5"/>
<feature type="transmembrane region" description="Helical" evidence="5">
    <location>
        <begin position="354"/>
        <end position="372"/>
    </location>
</feature>
<keyword evidence="3 5" id="KW-1133">Transmembrane helix</keyword>
<dbReference type="Pfam" id="PF12698">
    <property type="entry name" value="ABC2_membrane_3"/>
    <property type="match status" value="1"/>
</dbReference>
<evidence type="ECO:0000259" key="6">
    <source>
        <dbReference type="Pfam" id="PF12698"/>
    </source>
</evidence>
<evidence type="ECO:0000256" key="2">
    <source>
        <dbReference type="ARBA" id="ARBA00022692"/>
    </source>
</evidence>
<dbReference type="EMBL" id="CYXO01000019">
    <property type="protein sequence ID" value="CUN22036.1"/>
    <property type="molecule type" value="Genomic_DNA"/>
</dbReference>
<comment type="subcellular location">
    <subcellularLocation>
        <location evidence="1">Membrane</location>
        <topology evidence="1">Multi-pass membrane protein</topology>
    </subcellularLocation>
</comment>
<dbReference type="PANTHER" id="PTHR43027">
    <property type="entry name" value="DOXORUBICIN RESISTANCE ABC TRANSPORTER PERMEASE PROTEIN DRRC-RELATED"/>
    <property type="match status" value="1"/>
</dbReference>
<sequence length="380" mass="41965">MLHLLKYQFLQTIRSRSIMFWALAFPLILGTLFYVSFGNAGLAGTGETDWEPVPVAIVTVESSSANAASFLTFLNETDQDMIDIHSYKTEKAAKKALRREEISGIYYVKSVPSLTIASNGINQSILSSLLDSYEKNADMIRDIATQHPEKLSDALSSLNDYQTLVKEKSLGGHSLDPILTYFLALIAFACLSGVYLSIHSTVQLQANLSALGERRSITPTHKLSLILGDLLVLESIHFVNILILELYLTQVLHISLGHDIPKLLLITFMGTLIGICLGILIGCAGKLSYSVKSGIGVLVTLLPSFLAGLMFGGMKNVIEQHCPVINRINPASVLSDAFYCLSVYDNAVRYRRCILILVIMCLLCISFSFLMIRRERYDSI</sequence>
<feature type="transmembrane region" description="Helical" evidence="5">
    <location>
        <begin position="263"/>
        <end position="283"/>
    </location>
</feature>
<dbReference type="InterPro" id="IPR013525">
    <property type="entry name" value="ABC2_TM"/>
</dbReference>
<gene>
    <name evidence="7" type="ORF">ERS852573_02582</name>
</gene>
<dbReference type="PANTHER" id="PTHR43027:SF1">
    <property type="entry name" value="DOXORUBICIN RESISTANCE ABC TRANSPORTER PERMEASE PROTEIN DRRC-RELATED"/>
    <property type="match status" value="1"/>
</dbReference>
<feature type="transmembrane region" description="Helical" evidence="5">
    <location>
        <begin position="223"/>
        <end position="243"/>
    </location>
</feature>
<evidence type="ECO:0000256" key="5">
    <source>
        <dbReference type="SAM" id="Phobius"/>
    </source>
</evidence>
<dbReference type="Proteomes" id="UP000095597">
    <property type="component" value="Unassembled WGS sequence"/>
</dbReference>
<proteinExistence type="predicted"/>
<feature type="transmembrane region" description="Helical" evidence="5">
    <location>
        <begin position="178"/>
        <end position="202"/>
    </location>
</feature>
<dbReference type="GO" id="GO:0016020">
    <property type="term" value="C:membrane"/>
    <property type="evidence" value="ECO:0007669"/>
    <property type="project" value="UniProtKB-SubCell"/>
</dbReference>
<keyword evidence="4 5" id="KW-0472">Membrane</keyword>
<feature type="transmembrane region" description="Helical" evidence="5">
    <location>
        <begin position="20"/>
        <end position="37"/>
    </location>
</feature>
<dbReference type="OrthoDB" id="9771731at2"/>
<protein>
    <submittedName>
        <fullName evidence="7">ABC-2 family transporter protein</fullName>
    </submittedName>
</protein>
<dbReference type="RefSeq" id="WP_055215037.1">
    <property type="nucleotide sequence ID" value="NZ_CAXSPU010000002.1"/>
</dbReference>